<dbReference type="InterPro" id="IPR052068">
    <property type="entry name" value="GW182_domain"/>
</dbReference>
<comment type="caution">
    <text evidence="2">The sequence shown here is derived from an EMBL/GenBank/DDBJ whole genome shotgun (WGS) entry which is preliminary data.</text>
</comment>
<dbReference type="GO" id="GO:0000932">
    <property type="term" value="C:P-body"/>
    <property type="evidence" value="ECO:0007669"/>
    <property type="project" value="TreeGrafter"/>
</dbReference>
<accession>A0A9Q1FGJ8</accession>
<dbReference type="EMBL" id="JAINUF010000006">
    <property type="protein sequence ID" value="KAJ8357613.1"/>
    <property type="molecule type" value="Genomic_DNA"/>
</dbReference>
<feature type="compositionally biased region" description="Basic and acidic residues" evidence="1">
    <location>
        <begin position="1"/>
        <end position="48"/>
    </location>
</feature>
<dbReference type="GO" id="GO:0060213">
    <property type="term" value="P:positive regulation of nuclear-transcribed mRNA poly(A) tail shortening"/>
    <property type="evidence" value="ECO:0007669"/>
    <property type="project" value="TreeGrafter"/>
</dbReference>
<dbReference type="GO" id="GO:0005654">
    <property type="term" value="C:nucleoplasm"/>
    <property type="evidence" value="ECO:0007669"/>
    <property type="project" value="TreeGrafter"/>
</dbReference>
<evidence type="ECO:0000313" key="2">
    <source>
        <dbReference type="EMBL" id="KAJ8357613.1"/>
    </source>
</evidence>
<protein>
    <submittedName>
        <fullName evidence="2">Uncharacterized protein</fullName>
    </submittedName>
</protein>
<gene>
    <name evidence="2" type="ORF">SKAU_G00204070</name>
</gene>
<feature type="compositionally biased region" description="Polar residues" evidence="1">
    <location>
        <begin position="79"/>
        <end position="89"/>
    </location>
</feature>
<keyword evidence="3" id="KW-1185">Reference proteome</keyword>
<dbReference type="AlphaFoldDB" id="A0A9Q1FGJ8"/>
<dbReference type="GO" id="GO:0035195">
    <property type="term" value="P:miRNA-mediated post-transcriptional gene silencing"/>
    <property type="evidence" value="ECO:0007669"/>
    <property type="project" value="TreeGrafter"/>
</dbReference>
<proteinExistence type="predicted"/>
<dbReference type="PANTHER" id="PTHR13020:SF9">
    <property type="entry name" value="TRINUCLEOTIDE REPEAT-CONTAINING GENE 6C PROTEIN"/>
    <property type="match status" value="1"/>
</dbReference>
<dbReference type="PANTHER" id="PTHR13020">
    <property type="entry name" value="TRINUCLEOTIDE REPEAT-CONTAINING GENE 6"/>
    <property type="match status" value="1"/>
</dbReference>
<evidence type="ECO:0000313" key="3">
    <source>
        <dbReference type="Proteomes" id="UP001152622"/>
    </source>
</evidence>
<feature type="compositionally biased region" description="Pro residues" evidence="1">
    <location>
        <begin position="90"/>
        <end position="101"/>
    </location>
</feature>
<feature type="region of interest" description="Disordered" evidence="1">
    <location>
        <begin position="1"/>
        <end position="170"/>
    </location>
</feature>
<evidence type="ECO:0000256" key="1">
    <source>
        <dbReference type="SAM" id="MobiDB-lite"/>
    </source>
</evidence>
<organism evidence="2 3">
    <name type="scientific">Synaphobranchus kaupii</name>
    <name type="common">Kaup's arrowtooth eel</name>
    <dbReference type="NCBI Taxonomy" id="118154"/>
    <lineage>
        <taxon>Eukaryota</taxon>
        <taxon>Metazoa</taxon>
        <taxon>Chordata</taxon>
        <taxon>Craniata</taxon>
        <taxon>Vertebrata</taxon>
        <taxon>Euteleostomi</taxon>
        <taxon>Actinopterygii</taxon>
        <taxon>Neopterygii</taxon>
        <taxon>Teleostei</taxon>
        <taxon>Anguilliformes</taxon>
        <taxon>Synaphobranchidae</taxon>
        <taxon>Synaphobranchus</taxon>
    </lineage>
</organism>
<name>A0A9Q1FGJ8_SYNKA</name>
<dbReference type="Proteomes" id="UP001152622">
    <property type="component" value="Chromosome 6"/>
</dbReference>
<feature type="compositionally biased region" description="Low complexity" evidence="1">
    <location>
        <begin position="133"/>
        <end position="144"/>
    </location>
</feature>
<reference evidence="2" key="1">
    <citation type="journal article" date="2023" name="Science">
        <title>Genome structures resolve the early diversification of teleost fishes.</title>
        <authorList>
            <person name="Parey E."/>
            <person name="Louis A."/>
            <person name="Montfort J."/>
            <person name="Bouchez O."/>
            <person name="Roques C."/>
            <person name="Iampietro C."/>
            <person name="Lluch J."/>
            <person name="Castinel A."/>
            <person name="Donnadieu C."/>
            <person name="Desvignes T."/>
            <person name="Floi Bucao C."/>
            <person name="Jouanno E."/>
            <person name="Wen M."/>
            <person name="Mejri S."/>
            <person name="Dirks R."/>
            <person name="Jansen H."/>
            <person name="Henkel C."/>
            <person name="Chen W.J."/>
            <person name="Zahm M."/>
            <person name="Cabau C."/>
            <person name="Klopp C."/>
            <person name="Thompson A.W."/>
            <person name="Robinson-Rechavi M."/>
            <person name="Braasch I."/>
            <person name="Lecointre G."/>
            <person name="Bobe J."/>
            <person name="Postlethwait J.H."/>
            <person name="Berthelot C."/>
            <person name="Roest Crollius H."/>
            <person name="Guiguen Y."/>
        </authorList>
    </citation>
    <scope>NUCLEOTIDE SEQUENCE</scope>
    <source>
        <strain evidence="2">WJC10195</strain>
    </source>
</reference>
<sequence>MLSRASKFEIKPSAEAGENEKRDRLMEEKKKKKQEEKKKKEAAQKKAAEQNTKVPDSAKPSPLPCCISSVSLPAPPVCSSGNGKRSPGSAQPPQPPPAPRYPPREVPPRFRQHEHKQLLKRGQTGAHSPPQTPTATANTNTSQTFPGTPAHRMQGRGQLSSPHITRAAERSPVRRYLTQVCTALALSCERFQGEELNSAN</sequence>